<feature type="signal peptide" evidence="1">
    <location>
        <begin position="1"/>
        <end position="33"/>
    </location>
</feature>
<dbReference type="AlphaFoldDB" id="A0AAU7LX16"/>
<dbReference type="EMBL" id="CP157675">
    <property type="protein sequence ID" value="XBP72144.1"/>
    <property type="molecule type" value="Genomic_DNA"/>
</dbReference>
<proteinExistence type="predicted"/>
<organism evidence="2">
    <name type="scientific">Polaromonas hydrogenivorans</name>
    <dbReference type="NCBI Taxonomy" id="335476"/>
    <lineage>
        <taxon>Bacteria</taxon>
        <taxon>Pseudomonadati</taxon>
        <taxon>Pseudomonadota</taxon>
        <taxon>Betaproteobacteria</taxon>
        <taxon>Burkholderiales</taxon>
        <taxon>Comamonadaceae</taxon>
        <taxon>Polaromonas</taxon>
    </lineage>
</organism>
<sequence>MMKILYSGLKKKTLLIFSATAICALAGAGSVLAQASSTPGSESSALLEKHEALKPQLAQNIYHRPLVFESTESANTVSSSVYAVLDSPFPTVSMTFKKPDRWCEVLILHLNTKYCQASADADKSGKLAVNIGKKTAQPLADTFSLEFSHRVTAATPQYLAVQLHADKGPLKTTDYQLQLLAVPLPEGKTFINLRYSYGYGLAGRLAMQTYLSTLGRGKVGFTKSSTDETSGYVGGMRGAVERNTMRYYLAIEAYLASLKQPPAEQVNSRLQYWFDATEEYALQLHELDQPSYLSMKKAEYQRQQALPVTTQ</sequence>
<feature type="chain" id="PRO_5043750446" evidence="1">
    <location>
        <begin position="34"/>
        <end position="311"/>
    </location>
</feature>
<dbReference type="RefSeq" id="WP_349281475.1">
    <property type="nucleotide sequence ID" value="NZ_CBCSCU010000002.1"/>
</dbReference>
<keyword evidence="1" id="KW-0732">Signal</keyword>
<accession>A0AAU7LX16</accession>
<name>A0AAU7LX16_9BURK</name>
<evidence type="ECO:0000256" key="1">
    <source>
        <dbReference type="SAM" id="SignalP"/>
    </source>
</evidence>
<evidence type="ECO:0000313" key="2">
    <source>
        <dbReference type="EMBL" id="XBP72144.1"/>
    </source>
</evidence>
<protein>
    <submittedName>
        <fullName evidence="2">Uncharacterized protein</fullName>
    </submittedName>
</protein>
<gene>
    <name evidence="2" type="ORF">ABLV49_10210</name>
</gene>
<reference evidence="2" key="1">
    <citation type="submission" date="2024-05" db="EMBL/GenBank/DDBJ databases">
        <authorList>
            <person name="Bunk B."/>
            <person name="Swiderski J."/>
            <person name="Sproer C."/>
            <person name="Thiel V."/>
        </authorList>
    </citation>
    <scope>NUCLEOTIDE SEQUENCE</scope>
    <source>
        <strain evidence="2">DSM 17735</strain>
    </source>
</reference>